<dbReference type="GO" id="GO:0004040">
    <property type="term" value="F:amidase activity"/>
    <property type="evidence" value="ECO:0007669"/>
    <property type="project" value="UniProtKB-EC"/>
</dbReference>
<dbReference type="AlphaFoldDB" id="A0A286UI62"/>
<dbReference type="EC" id="3.5.1.4" evidence="3"/>
<feature type="binding site" evidence="6">
    <location>
        <position position="165"/>
    </location>
    <ligand>
        <name>substrate</name>
    </ligand>
</feature>
<dbReference type="SUPFAM" id="SSF75304">
    <property type="entry name" value="Amidase signature (AS) enzymes"/>
    <property type="match status" value="1"/>
</dbReference>
<feature type="active site" description="Charge relay system" evidence="5">
    <location>
        <position position="116"/>
    </location>
</feature>
<dbReference type="PANTHER" id="PTHR46072:SF10">
    <property type="entry name" value="ACETAMIDASE"/>
    <property type="match status" value="1"/>
</dbReference>
<protein>
    <recommendedName>
        <fullName evidence="3">amidase</fullName>
        <ecNumber evidence="3">3.5.1.4</ecNumber>
    </recommendedName>
</protein>
<dbReference type="PIRSF" id="PIRSF001221">
    <property type="entry name" value="Amidase_fungi"/>
    <property type="match status" value="1"/>
</dbReference>
<feature type="binding site" evidence="6">
    <location>
        <position position="191"/>
    </location>
    <ligand>
        <name>substrate</name>
    </ligand>
</feature>
<dbReference type="InterPro" id="IPR020556">
    <property type="entry name" value="Amidase_CS"/>
</dbReference>
<organism evidence="8 9">
    <name type="scientific">Pyrrhoderma noxium</name>
    <dbReference type="NCBI Taxonomy" id="2282107"/>
    <lineage>
        <taxon>Eukaryota</taxon>
        <taxon>Fungi</taxon>
        <taxon>Dikarya</taxon>
        <taxon>Basidiomycota</taxon>
        <taxon>Agaricomycotina</taxon>
        <taxon>Agaricomycetes</taxon>
        <taxon>Hymenochaetales</taxon>
        <taxon>Hymenochaetaceae</taxon>
        <taxon>Pyrrhoderma</taxon>
    </lineage>
</organism>
<gene>
    <name evidence="8" type="ORF">PNOK_0598900</name>
</gene>
<comment type="similarity">
    <text evidence="2">Belongs to the amidase family.</text>
</comment>
<evidence type="ECO:0000256" key="1">
    <source>
        <dbReference type="ARBA" id="ARBA00001311"/>
    </source>
</evidence>
<dbReference type="PANTHER" id="PTHR46072">
    <property type="entry name" value="AMIDASE-RELATED-RELATED"/>
    <property type="match status" value="1"/>
</dbReference>
<dbReference type="Proteomes" id="UP000217199">
    <property type="component" value="Unassembled WGS sequence"/>
</dbReference>
<feature type="domain" description="Amidase" evidence="7">
    <location>
        <begin position="67"/>
        <end position="539"/>
    </location>
</feature>
<name>A0A286UI62_9AGAM</name>
<dbReference type="Gene3D" id="3.90.1300.10">
    <property type="entry name" value="Amidase signature (AS) domain"/>
    <property type="match status" value="1"/>
</dbReference>
<dbReference type="InParanoid" id="A0A286UI62"/>
<evidence type="ECO:0000256" key="5">
    <source>
        <dbReference type="PIRSR" id="PIRSR001221-1"/>
    </source>
</evidence>
<evidence type="ECO:0000256" key="6">
    <source>
        <dbReference type="PIRSR" id="PIRSR001221-2"/>
    </source>
</evidence>
<evidence type="ECO:0000256" key="4">
    <source>
        <dbReference type="ARBA" id="ARBA00022801"/>
    </source>
</evidence>
<feature type="active site" description="Charge relay system" evidence="5">
    <location>
        <position position="191"/>
    </location>
</feature>
<dbReference type="OrthoDB" id="6428749at2759"/>
<feature type="binding site" evidence="6">
    <location>
        <begin position="212"/>
        <end position="215"/>
    </location>
    <ligand>
        <name>substrate</name>
    </ligand>
</feature>
<dbReference type="InterPro" id="IPR023631">
    <property type="entry name" value="Amidase_dom"/>
</dbReference>
<accession>A0A286UI62</accession>
<proteinExistence type="inferred from homology"/>
<evidence type="ECO:0000313" key="9">
    <source>
        <dbReference type="Proteomes" id="UP000217199"/>
    </source>
</evidence>
<keyword evidence="4" id="KW-0378">Hydrolase</keyword>
<dbReference type="STRING" id="2282107.A0A286UI62"/>
<evidence type="ECO:0000256" key="2">
    <source>
        <dbReference type="ARBA" id="ARBA00009199"/>
    </source>
</evidence>
<dbReference type="FunFam" id="3.90.1300.10:FF:000003">
    <property type="entry name" value="Amidase signature enzyme"/>
    <property type="match status" value="1"/>
</dbReference>
<dbReference type="InterPro" id="IPR036928">
    <property type="entry name" value="AS_sf"/>
</dbReference>
<feature type="active site" description="Acyl-ester intermediate" evidence="5">
    <location>
        <position position="215"/>
    </location>
</feature>
<sequence length="558" mass="61796">MVLSYLQYRRNLGKKRQERDEHINTFLNKYTDQSLEDGDKTILAASVATVVSFVHQGIWTPRDVLGVYGRKALAVHTEVNCLTEIMLNDAERWAADIEANETKRRGPLAGMPVSLKDTIAVAGYDATCGYAAWAGKPIKDDSPLVRLLRDAGAILYVKTSIPTTLLSFESYSGLFGRTLNPHNKKYSPGGSSGGEAALLAAGGSRIGIGTDVAGSVRVPAHYSGVYSIRASSKRFPIAGNVSSMPGQEGVPAICSPMTRTLEDLETFWEAVFRMEPWKYDHSVLNMPWKPYELVGKLKIGVMWDDGVVPLTPACRRALVTVVEDLKQDGHEIIDFIPPSPVEGLEIASKLLLADGGKTVLKPLLAGEPNDPGVSSAANWFRLPRIAQHLFTLYTRYIRRDVIYAYLMTGFHKQSVDGLYELAKRREGYRARWHDAWNDAGLDFLITAPNALPAVPHEGMRTDWRACGYTFLFNLIDYTAGVMPITKVSAETDVLSPETRRELTNSIARDAYKHYDAAKMDGLPVGVQIIGRRLEEEKVLAGMKLIKRLSRSPYELLGY</sequence>
<evidence type="ECO:0000256" key="3">
    <source>
        <dbReference type="ARBA" id="ARBA00012922"/>
    </source>
</evidence>
<reference evidence="8 9" key="1">
    <citation type="journal article" date="2017" name="Mol. Ecol.">
        <title>Comparative and population genomic landscape of Phellinus noxius: A hypervariable fungus causing root rot in trees.</title>
        <authorList>
            <person name="Chung C.L."/>
            <person name="Lee T.J."/>
            <person name="Akiba M."/>
            <person name="Lee H.H."/>
            <person name="Kuo T.H."/>
            <person name="Liu D."/>
            <person name="Ke H.M."/>
            <person name="Yokoi T."/>
            <person name="Roa M.B."/>
            <person name="Lu M.J."/>
            <person name="Chang Y.Y."/>
            <person name="Ann P.J."/>
            <person name="Tsai J.N."/>
            <person name="Chen C.Y."/>
            <person name="Tzean S.S."/>
            <person name="Ota Y."/>
            <person name="Hattori T."/>
            <person name="Sahashi N."/>
            <person name="Liou R.F."/>
            <person name="Kikuchi T."/>
            <person name="Tsai I.J."/>
        </authorList>
    </citation>
    <scope>NUCLEOTIDE SEQUENCE [LARGE SCALE GENOMIC DNA]</scope>
    <source>
        <strain evidence="8 9">FFPRI411160</strain>
    </source>
</reference>
<dbReference type="Pfam" id="PF01425">
    <property type="entry name" value="Amidase"/>
    <property type="match status" value="1"/>
</dbReference>
<keyword evidence="9" id="KW-1185">Reference proteome</keyword>
<evidence type="ECO:0000259" key="7">
    <source>
        <dbReference type="Pfam" id="PF01425"/>
    </source>
</evidence>
<comment type="caution">
    <text evidence="8">The sequence shown here is derived from an EMBL/GenBank/DDBJ whole genome shotgun (WGS) entry which is preliminary data.</text>
</comment>
<comment type="catalytic activity">
    <reaction evidence="1">
        <text>a monocarboxylic acid amide + H2O = a monocarboxylate + NH4(+)</text>
        <dbReference type="Rhea" id="RHEA:12020"/>
        <dbReference type="ChEBI" id="CHEBI:15377"/>
        <dbReference type="ChEBI" id="CHEBI:28938"/>
        <dbReference type="ChEBI" id="CHEBI:35757"/>
        <dbReference type="ChEBI" id="CHEBI:83628"/>
        <dbReference type="EC" id="3.5.1.4"/>
    </reaction>
</comment>
<evidence type="ECO:0000313" key="8">
    <source>
        <dbReference type="EMBL" id="PAV19145.1"/>
    </source>
</evidence>
<dbReference type="PROSITE" id="PS00571">
    <property type="entry name" value="AMIDASES"/>
    <property type="match status" value="1"/>
</dbReference>
<dbReference type="EMBL" id="NBII01000005">
    <property type="protein sequence ID" value="PAV19145.1"/>
    <property type="molecule type" value="Genomic_DNA"/>
</dbReference>